<dbReference type="InterPro" id="IPR036412">
    <property type="entry name" value="HAD-like_sf"/>
</dbReference>
<dbReference type="AlphaFoldDB" id="A0A9D1ER31"/>
<dbReference type="PRINTS" id="PR00413">
    <property type="entry name" value="HADHALOGNASE"/>
</dbReference>
<organism evidence="1 2">
    <name type="scientific">Candidatus Limivivens intestinipullorum</name>
    <dbReference type="NCBI Taxonomy" id="2840858"/>
    <lineage>
        <taxon>Bacteria</taxon>
        <taxon>Bacillati</taxon>
        <taxon>Bacillota</taxon>
        <taxon>Clostridia</taxon>
        <taxon>Lachnospirales</taxon>
        <taxon>Lachnospiraceae</taxon>
        <taxon>Lachnospiraceae incertae sedis</taxon>
        <taxon>Candidatus Limivivens</taxon>
    </lineage>
</organism>
<dbReference type="Pfam" id="PF00702">
    <property type="entry name" value="Hydrolase"/>
    <property type="match status" value="1"/>
</dbReference>
<dbReference type="Proteomes" id="UP000823935">
    <property type="component" value="Unassembled WGS sequence"/>
</dbReference>
<dbReference type="SFLD" id="SFLDG01129">
    <property type="entry name" value="C1.5:_HAD__Beta-PGM__Phosphata"/>
    <property type="match status" value="1"/>
</dbReference>
<evidence type="ECO:0000313" key="1">
    <source>
        <dbReference type="EMBL" id="HIS30299.1"/>
    </source>
</evidence>
<reference evidence="1" key="2">
    <citation type="journal article" date="2021" name="PeerJ">
        <title>Extensive microbial diversity within the chicken gut microbiome revealed by metagenomics and culture.</title>
        <authorList>
            <person name="Gilroy R."/>
            <person name="Ravi A."/>
            <person name="Getino M."/>
            <person name="Pursley I."/>
            <person name="Horton D.L."/>
            <person name="Alikhan N.F."/>
            <person name="Baker D."/>
            <person name="Gharbi K."/>
            <person name="Hall N."/>
            <person name="Watson M."/>
            <person name="Adriaenssens E.M."/>
            <person name="Foster-Nyarko E."/>
            <person name="Jarju S."/>
            <person name="Secka A."/>
            <person name="Antonio M."/>
            <person name="Oren A."/>
            <person name="Chaudhuri R.R."/>
            <person name="La Ragione R."/>
            <person name="Hildebrand F."/>
            <person name="Pallen M.J."/>
        </authorList>
    </citation>
    <scope>NUCLEOTIDE SEQUENCE</scope>
    <source>
        <strain evidence="1">CHK190-19873</strain>
    </source>
</reference>
<proteinExistence type="predicted"/>
<dbReference type="PANTHER" id="PTHR43611">
    <property type="entry name" value="ALPHA-D-GLUCOSE 1-PHOSPHATE PHOSPHATASE"/>
    <property type="match status" value="1"/>
</dbReference>
<dbReference type="Gene3D" id="1.10.150.240">
    <property type="entry name" value="Putative phosphatase, domain 2"/>
    <property type="match status" value="1"/>
</dbReference>
<gene>
    <name evidence="1" type="ORF">IAB44_01935</name>
</gene>
<accession>A0A9D1ER31</accession>
<protein>
    <submittedName>
        <fullName evidence="1">HAD family phosphatase</fullName>
    </submittedName>
</protein>
<dbReference type="InterPro" id="IPR023214">
    <property type="entry name" value="HAD_sf"/>
</dbReference>
<dbReference type="Gene3D" id="3.40.50.1000">
    <property type="entry name" value="HAD superfamily/HAD-like"/>
    <property type="match status" value="1"/>
</dbReference>
<evidence type="ECO:0000313" key="2">
    <source>
        <dbReference type="Proteomes" id="UP000823935"/>
    </source>
</evidence>
<dbReference type="InterPro" id="IPR023198">
    <property type="entry name" value="PGP-like_dom2"/>
</dbReference>
<dbReference type="PANTHER" id="PTHR43611:SF3">
    <property type="entry name" value="FLAVIN MONONUCLEOTIDE HYDROLASE 1, CHLOROPLATIC"/>
    <property type="match status" value="1"/>
</dbReference>
<sequence>MTRVNPKQIKNLVFDMGNVLVRYNAEWVCKALIPKEARKEIISTVFQSQEWIFLDMGVMTEEEALSHWQSRLPDEAMKRFAAEVFWHWHEYNMQPIEGMDELIRDYKKQGFGIYLCSNASVRMKLCYKKVIPAIDCFDGVLFSAEEKLLKPQKEIYERLFSKFSLRPEECFFIDDLEMNIEGARACGMEGLCFTGQDAGKLREMIKILI</sequence>
<reference evidence="1" key="1">
    <citation type="submission" date="2020-10" db="EMBL/GenBank/DDBJ databases">
        <authorList>
            <person name="Gilroy R."/>
        </authorList>
    </citation>
    <scope>NUCLEOTIDE SEQUENCE</scope>
    <source>
        <strain evidence="1">CHK190-19873</strain>
    </source>
</reference>
<dbReference type="EMBL" id="DVIQ01000012">
    <property type="protein sequence ID" value="HIS30299.1"/>
    <property type="molecule type" value="Genomic_DNA"/>
</dbReference>
<dbReference type="NCBIfam" id="TIGR01509">
    <property type="entry name" value="HAD-SF-IA-v3"/>
    <property type="match status" value="1"/>
</dbReference>
<comment type="caution">
    <text evidence="1">The sequence shown here is derived from an EMBL/GenBank/DDBJ whole genome shotgun (WGS) entry which is preliminary data.</text>
</comment>
<dbReference type="SFLD" id="SFLDS00003">
    <property type="entry name" value="Haloacid_Dehalogenase"/>
    <property type="match status" value="1"/>
</dbReference>
<name>A0A9D1ER31_9FIRM</name>
<dbReference type="InterPro" id="IPR006439">
    <property type="entry name" value="HAD-SF_hydro_IA"/>
</dbReference>
<dbReference type="SUPFAM" id="SSF56784">
    <property type="entry name" value="HAD-like"/>
    <property type="match status" value="1"/>
</dbReference>
<dbReference type="CDD" id="cd02603">
    <property type="entry name" value="HAD_sEH-N_like"/>
    <property type="match status" value="1"/>
</dbReference>